<keyword evidence="2" id="KW-1185">Reference proteome</keyword>
<organism evidence="1 2">
    <name type="scientific">Novosphingobium panipatense</name>
    <dbReference type="NCBI Taxonomy" id="428991"/>
    <lineage>
        <taxon>Bacteria</taxon>
        <taxon>Pseudomonadati</taxon>
        <taxon>Pseudomonadota</taxon>
        <taxon>Alphaproteobacteria</taxon>
        <taxon>Sphingomonadales</taxon>
        <taxon>Sphingomonadaceae</taxon>
        <taxon>Novosphingobium</taxon>
    </lineage>
</organism>
<gene>
    <name evidence="1" type="ORF">SAMN06296065_101401</name>
</gene>
<dbReference type="EMBL" id="FXUI01000001">
    <property type="protein sequence ID" value="SMP53314.1"/>
    <property type="molecule type" value="Genomic_DNA"/>
</dbReference>
<reference evidence="1 2" key="1">
    <citation type="submission" date="2017-05" db="EMBL/GenBank/DDBJ databases">
        <authorList>
            <person name="Varghese N."/>
            <person name="Submissions S."/>
        </authorList>
    </citation>
    <scope>NUCLEOTIDE SEQUENCE [LARGE SCALE GENOMIC DNA]</scope>
    <source>
        <strain evidence="1 2">SM16</strain>
    </source>
</reference>
<protein>
    <recommendedName>
        <fullName evidence="3">Phytanoyl-CoA dioxygenase PhyH</fullName>
    </recommendedName>
</protein>
<dbReference type="RefSeq" id="WP_283404981.1">
    <property type="nucleotide sequence ID" value="NZ_FXUI01000001.1"/>
</dbReference>
<accession>A0ABY1PZU9</accession>
<proteinExistence type="predicted"/>
<sequence>MTDDVTAAYRRDGYAPLPAFLPREVANGFMARMQADLRQQGVSLEQLRREGPLLRQAASEIYGFHYAPLATFHWGMTPAIERLVGEPILPTYAYFRLYRGGDICRVHGDRYACEHSLSLTLAYSHDRPWALEVASQRVERPYERADAGFGAEEATGSVAMNAGDAVLYQGVHHHHGRTTPNPNDWSAHVFLHWVGREGPYAGEAFDKQMPPPRVII</sequence>
<evidence type="ECO:0000313" key="2">
    <source>
        <dbReference type="Proteomes" id="UP001157910"/>
    </source>
</evidence>
<evidence type="ECO:0008006" key="3">
    <source>
        <dbReference type="Google" id="ProtNLM"/>
    </source>
</evidence>
<evidence type="ECO:0000313" key="1">
    <source>
        <dbReference type="EMBL" id="SMP53314.1"/>
    </source>
</evidence>
<name>A0ABY1PZU9_9SPHN</name>
<comment type="caution">
    <text evidence="1">The sequence shown here is derived from an EMBL/GenBank/DDBJ whole genome shotgun (WGS) entry which is preliminary data.</text>
</comment>
<dbReference type="Proteomes" id="UP001157910">
    <property type="component" value="Unassembled WGS sequence"/>
</dbReference>